<dbReference type="AlphaFoldDB" id="H1Q2Z7"/>
<evidence type="ECO:0000313" key="1">
    <source>
        <dbReference type="EMBL" id="EHO69595.1"/>
    </source>
</evidence>
<dbReference type="EMBL" id="AGWK01000036">
    <property type="protein sequence ID" value="EHO69595.1"/>
    <property type="molecule type" value="Genomic_DNA"/>
</dbReference>
<dbReference type="HOGENOM" id="CLU_159985_0_0_10"/>
<comment type="caution">
    <text evidence="1">The sequence shown here is derived from an EMBL/GenBank/DDBJ whole genome shotgun (WGS) entry which is preliminary data.</text>
</comment>
<protein>
    <submittedName>
        <fullName evidence="1">Uncharacterized protein</fullName>
    </submittedName>
</protein>
<evidence type="ECO:0000313" key="2">
    <source>
        <dbReference type="Proteomes" id="UP000016023"/>
    </source>
</evidence>
<name>H1Q2Z7_9BACT</name>
<keyword evidence="2" id="KW-1185">Reference proteome</keyword>
<dbReference type="Proteomes" id="UP000016023">
    <property type="component" value="Unassembled WGS sequence"/>
</dbReference>
<dbReference type="STRING" id="883158.HMPREF9140_01285"/>
<dbReference type="PATRIC" id="fig|883158.3.peg.1290"/>
<gene>
    <name evidence="1" type="ORF">HMPREF9140_01285</name>
</gene>
<accession>H1Q2Z7</accession>
<dbReference type="RefSeq" id="WP_006952661.1">
    <property type="nucleotide sequence ID" value="NZ_JH594522.1"/>
</dbReference>
<proteinExistence type="predicted"/>
<reference evidence="1 2" key="1">
    <citation type="submission" date="2011-12" db="EMBL/GenBank/DDBJ databases">
        <title>The Genome Sequence of Prevotella micans F0438.</title>
        <authorList>
            <consortium name="The Broad Institute Genome Sequencing Platform"/>
            <person name="Earl A."/>
            <person name="Ward D."/>
            <person name="Feldgarden M."/>
            <person name="Gevers D."/>
            <person name="Izard J."/>
            <person name="Baranova O.V."/>
            <person name="Blanton J.M."/>
            <person name="Wade W.G."/>
            <person name="Dewhirst F.E."/>
            <person name="Young S.K."/>
            <person name="Zeng Q."/>
            <person name="Gargeya S."/>
            <person name="Fitzgerald M."/>
            <person name="Haas B."/>
            <person name="Abouelleil A."/>
            <person name="Alvarado L."/>
            <person name="Arachchi H.M."/>
            <person name="Berlin A."/>
            <person name="Chapman S.B."/>
            <person name="Gearin G."/>
            <person name="Goldberg J."/>
            <person name="Griggs A."/>
            <person name="Gujja S."/>
            <person name="Hansen M."/>
            <person name="Heiman D."/>
            <person name="Howarth C."/>
            <person name="Larimer J."/>
            <person name="Lui A."/>
            <person name="MacDonald P.J.P."/>
            <person name="McCowen C."/>
            <person name="Montmayeur A."/>
            <person name="Murphy C."/>
            <person name="Neiman D."/>
            <person name="Pearson M."/>
            <person name="Priest M."/>
            <person name="Roberts A."/>
            <person name="Saif S."/>
            <person name="Shea T."/>
            <person name="Sisk P."/>
            <person name="Stolte C."/>
            <person name="Sykes S."/>
            <person name="Wortman J."/>
            <person name="Nusbaum C."/>
            <person name="Birren B."/>
        </authorList>
    </citation>
    <scope>NUCLEOTIDE SEQUENCE [LARGE SCALE GENOMIC DNA]</scope>
    <source>
        <strain evidence="1 2">F0438</strain>
    </source>
</reference>
<sequence length="94" mass="10731">MKKRIKTFIEELGKKNNRPAETSGNLTNLSASLEKQHIHLHSKSLHKLLGYLSGREKPSRKTLDRLALFAGFQNWKDLKSALHGECDAQVNYED</sequence>
<organism evidence="1 2">
    <name type="scientific">Prevotella micans F0438</name>
    <dbReference type="NCBI Taxonomy" id="883158"/>
    <lineage>
        <taxon>Bacteria</taxon>
        <taxon>Pseudomonadati</taxon>
        <taxon>Bacteroidota</taxon>
        <taxon>Bacteroidia</taxon>
        <taxon>Bacteroidales</taxon>
        <taxon>Prevotellaceae</taxon>
        <taxon>Prevotella</taxon>
    </lineage>
</organism>